<dbReference type="SMART" id="SM00354">
    <property type="entry name" value="HTH_LACI"/>
    <property type="match status" value="1"/>
</dbReference>
<gene>
    <name evidence="6" type="ORF">SAMN05421508_11184</name>
</gene>
<dbReference type="PROSITE" id="PS00356">
    <property type="entry name" value="HTH_LACI_1"/>
    <property type="match status" value="1"/>
</dbReference>
<keyword evidence="1" id="KW-0678">Repressor</keyword>
<feature type="domain" description="HTH lacI-type" evidence="5">
    <location>
        <begin position="2"/>
        <end position="56"/>
    </location>
</feature>
<evidence type="ECO:0000313" key="6">
    <source>
        <dbReference type="EMBL" id="SOE00105.1"/>
    </source>
</evidence>
<evidence type="ECO:0000256" key="4">
    <source>
        <dbReference type="ARBA" id="ARBA00023163"/>
    </source>
</evidence>
<dbReference type="PANTHER" id="PTHR30146">
    <property type="entry name" value="LACI-RELATED TRANSCRIPTIONAL REPRESSOR"/>
    <property type="match status" value="1"/>
</dbReference>
<dbReference type="SUPFAM" id="SSF53822">
    <property type="entry name" value="Periplasmic binding protein-like I"/>
    <property type="match status" value="1"/>
</dbReference>
<dbReference type="Proteomes" id="UP000219621">
    <property type="component" value="Unassembled WGS sequence"/>
</dbReference>
<dbReference type="RefSeq" id="WP_097281070.1">
    <property type="nucleotide sequence ID" value="NZ_OCNJ01000011.1"/>
</dbReference>
<dbReference type="GO" id="GO:0003700">
    <property type="term" value="F:DNA-binding transcription factor activity"/>
    <property type="evidence" value="ECO:0007669"/>
    <property type="project" value="TreeGrafter"/>
</dbReference>
<dbReference type="Gene3D" id="1.10.260.40">
    <property type="entry name" value="lambda repressor-like DNA-binding domains"/>
    <property type="match status" value="1"/>
</dbReference>
<name>A0A286GX32_9PROT</name>
<keyword evidence="3" id="KW-0238">DNA-binding</keyword>
<evidence type="ECO:0000313" key="7">
    <source>
        <dbReference type="Proteomes" id="UP000219621"/>
    </source>
</evidence>
<dbReference type="EMBL" id="OCNJ01000011">
    <property type="protein sequence ID" value="SOE00105.1"/>
    <property type="molecule type" value="Genomic_DNA"/>
</dbReference>
<dbReference type="Gene3D" id="3.40.50.2300">
    <property type="match status" value="2"/>
</dbReference>
<evidence type="ECO:0000256" key="1">
    <source>
        <dbReference type="ARBA" id="ARBA00022491"/>
    </source>
</evidence>
<accession>A0A286GX32</accession>
<keyword evidence="4" id="KW-0804">Transcription</keyword>
<dbReference type="SUPFAM" id="SSF47413">
    <property type="entry name" value="lambda repressor-like DNA-binding domains"/>
    <property type="match status" value="1"/>
</dbReference>
<sequence>MATIKDVAREADVSVSTVSHVVNGTRYVAPETAERVRSAVERLGYAPSGVARALKGNRTQSIGMVVTSSTNPFFAALIHSVEAACFARGYSLILCNSEDDGDKFYAYLATLRTKRIDALVVLTANQEPGLPAELAAAAGVPTVVLDTEDAAPATAVADDSYAGGGLAARYLAEAGFRRIACISGPERHPRSAERMAGLLAGLDAAGLDLDPALHVVADLTVAGGSAAMAHLLDRPEGERPDAVFCFNDMMAMGALCAAHERGLTVPDDVSVMGYDDVELAAYMAPPLTTIHQPVPELGARAAGLLIDHLDAGAPLPRVVKLEPRLVERRSVGRPRGRTP</sequence>
<dbReference type="CDD" id="cd01392">
    <property type="entry name" value="HTH_LacI"/>
    <property type="match status" value="1"/>
</dbReference>
<dbReference type="OrthoDB" id="9772505at2"/>
<organism evidence="6 7">
    <name type="scientific">Caenispirillum bisanense</name>
    <dbReference type="NCBI Taxonomy" id="414052"/>
    <lineage>
        <taxon>Bacteria</taxon>
        <taxon>Pseudomonadati</taxon>
        <taxon>Pseudomonadota</taxon>
        <taxon>Alphaproteobacteria</taxon>
        <taxon>Rhodospirillales</taxon>
        <taxon>Novispirillaceae</taxon>
        <taxon>Caenispirillum</taxon>
    </lineage>
</organism>
<dbReference type="InterPro" id="IPR046335">
    <property type="entry name" value="LacI/GalR-like_sensor"/>
</dbReference>
<dbReference type="PANTHER" id="PTHR30146:SF148">
    <property type="entry name" value="HTH-TYPE TRANSCRIPTIONAL REPRESSOR PURR-RELATED"/>
    <property type="match status" value="1"/>
</dbReference>
<dbReference type="AlphaFoldDB" id="A0A286GX32"/>
<evidence type="ECO:0000256" key="3">
    <source>
        <dbReference type="ARBA" id="ARBA00023125"/>
    </source>
</evidence>
<dbReference type="Pfam" id="PF13377">
    <property type="entry name" value="Peripla_BP_3"/>
    <property type="match status" value="1"/>
</dbReference>
<dbReference type="InterPro" id="IPR000843">
    <property type="entry name" value="HTH_LacI"/>
</dbReference>
<dbReference type="Pfam" id="PF00356">
    <property type="entry name" value="LacI"/>
    <property type="match status" value="1"/>
</dbReference>
<evidence type="ECO:0000259" key="5">
    <source>
        <dbReference type="PROSITE" id="PS50932"/>
    </source>
</evidence>
<protein>
    <submittedName>
        <fullName evidence="6">Transcriptional regulator, LacI family</fullName>
    </submittedName>
</protein>
<evidence type="ECO:0000256" key="2">
    <source>
        <dbReference type="ARBA" id="ARBA00023015"/>
    </source>
</evidence>
<proteinExistence type="predicted"/>
<dbReference type="InterPro" id="IPR010982">
    <property type="entry name" value="Lambda_DNA-bd_dom_sf"/>
</dbReference>
<dbReference type="InterPro" id="IPR028082">
    <property type="entry name" value="Peripla_BP_I"/>
</dbReference>
<reference evidence="6 7" key="1">
    <citation type="submission" date="2017-09" db="EMBL/GenBank/DDBJ databases">
        <authorList>
            <person name="Ehlers B."/>
            <person name="Leendertz F.H."/>
        </authorList>
    </citation>
    <scope>NUCLEOTIDE SEQUENCE [LARGE SCALE GENOMIC DNA]</scope>
    <source>
        <strain evidence="6 7">USBA 140</strain>
    </source>
</reference>
<dbReference type="PRINTS" id="PR00036">
    <property type="entry name" value="HTHLACI"/>
</dbReference>
<dbReference type="GO" id="GO:0000976">
    <property type="term" value="F:transcription cis-regulatory region binding"/>
    <property type="evidence" value="ECO:0007669"/>
    <property type="project" value="TreeGrafter"/>
</dbReference>
<keyword evidence="2" id="KW-0805">Transcription regulation</keyword>
<keyword evidence="7" id="KW-1185">Reference proteome</keyword>
<dbReference type="PROSITE" id="PS50932">
    <property type="entry name" value="HTH_LACI_2"/>
    <property type="match status" value="1"/>
</dbReference>